<dbReference type="RefSeq" id="WP_009059957.1">
    <property type="nucleotide sequence ID" value="NZ_JAHXRZ010000014.1"/>
</dbReference>
<keyword evidence="2" id="KW-1185">Reference proteome</keyword>
<proteinExistence type="predicted"/>
<dbReference type="EMBL" id="OX458932">
    <property type="protein sequence ID" value="CAI9085874.1"/>
    <property type="molecule type" value="Genomic_DNA"/>
</dbReference>
<name>A0ABM9IDX9_9BACT</name>
<protein>
    <submittedName>
        <fullName evidence="1">Uncharacterized protein</fullName>
    </submittedName>
</protein>
<evidence type="ECO:0000313" key="2">
    <source>
        <dbReference type="Proteomes" id="UP001161497"/>
    </source>
</evidence>
<sequence>MVIEYGTFYWFRLNVSEIKETKDKERFGSYFVTASDLTISTELD</sequence>
<gene>
    <name evidence="1" type="ORF">MFUM_1533</name>
</gene>
<dbReference type="Proteomes" id="UP001161497">
    <property type="component" value="Chromosome"/>
</dbReference>
<accession>A0ABM9IDX9</accession>
<organism evidence="1 2">
    <name type="scientific">Candidatus Methylacidiphilum fumarolicum</name>
    <dbReference type="NCBI Taxonomy" id="591154"/>
    <lineage>
        <taxon>Bacteria</taxon>
        <taxon>Pseudomonadati</taxon>
        <taxon>Verrucomicrobiota</taxon>
        <taxon>Methylacidiphilae</taxon>
        <taxon>Methylacidiphilales</taxon>
        <taxon>Methylacidiphilaceae</taxon>
        <taxon>Methylacidiphilum (ex Ratnadevi et al. 2023)</taxon>
    </lineage>
</organism>
<evidence type="ECO:0000313" key="1">
    <source>
        <dbReference type="EMBL" id="CAI9085874.1"/>
    </source>
</evidence>
<reference evidence="1" key="1">
    <citation type="submission" date="2023-03" db="EMBL/GenBank/DDBJ databases">
        <authorList>
            <person name="Cremers G."/>
            <person name="Picone N."/>
        </authorList>
    </citation>
    <scope>NUCLEOTIDE SEQUENCE</scope>
    <source>
        <strain evidence="1">Sample_alias</strain>
    </source>
</reference>